<accession>A0ABP8SSH5</accession>
<keyword evidence="3" id="KW-1185">Reference proteome</keyword>
<name>A0ABP8SSH5_9ACTN</name>
<dbReference type="EMBL" id="BAABGU010000022">
    <property type="protein sequence ID" value="GAA4574013.1"/>
    <property type="molecule type" value="Genomic_DNA"/>
</dbReference>
<evidence type="ECO:0000313" key="3">
    <source>
        <dbReference type="Proteomes" id="UP001500307"/>
    </source>
</evidence>
<sequence>MCSQLFTVPAHRRQGLVVGPHQPRPSARTAWAAASFNGQQAAPRGIGSAVIARASAGSPRIGRRNFRSFADIDAAQRPPPARRPDLALTHGAPTLARHFFDVLK</sequence>
<evidence type="ECO:0000256" key="1">
    <source>
        <dbReference type="SAM" id="MobiDB-lite"/>
    </source>
</evidence>
<comment type="caution">
    <text evidence="2">The sequence shown here is derived from an EMBL/GenBank/DDBJ whole genome shotgun (WGS) entry which is preliminary data.</text>
</comment>
<protein>
    <submittedName>
        <fullName evidence="2">Uncharacterized protein</fullName>
    </submittedName>
</protein>
<gene>
    <name evidence="2" type="ORF">GCM10023176_40200</name>
</gene>
<feature type="region of interest" description="Disordered" evidence="1">
    <location>
        <begin position="68"/>
        <end position="89"/>
    </location>
</feature>
<reference evidence="3" key="1">
    <citation type="journal article" date="2019" name="Int. J. Syst. Evol. Microbiol.">
        <title>The Global Catalogue of Microorganisms (GCM) 10K type strain sequencing project: providing services to taxonomists for standard genome sequencing and annotation.</title>
        <authorList>
            <consortium name="The Broad Institute Genomics Platform"/>
            <consortium name="The Broad Institute Genome Sequencing Center for Infectious Disease"/>
            <person name="Wu L."/>
            <person name="Ma J."/>
        </authorList>
    </citation>
    <scope>NUCLEOTIDE SEQUENCE [LARGE SCALE GENOMIC DNA]</scope>
    <source>
        <strain evidence="3">JCM 3175</strain>
    </source>
</reference>
<dbReference type="Proteomes" id="UP001500307">
    <property type="component" value="Unassembled WGS sequence"/>
</dbReference>
<proteinExistence type="predicted"/>
<organism evidence="2 3">
    <name type="scientific">Micromonospora coerulea</name>
    <dbReference type="NCBI Taxonomy" id="47856"/>
    <lineage>
        <taxon>Bacteria</taxon>
        <taxon>Bacillati</taxon>
        <taxon>Actinomycetota</taxon>
        <taxon>Actinomycetes</taxon>
        <taxon>Micromonosporales</taxon>
        <taxon>Micromonosporaceae</taxon>
        <taxon>Micromonospora</taxon>
    </lineage>
</organism>
<evidence type="ECO:0000313" key="2">
    <source>
        <dbReference type="EMBL" id="GAA4574013.1"/>
    </source>
</evidence>